<name>A0A4Q0XDW8_9FLAO</name>
<dbReference type="PROSITE" id="PS50112">
    <property type="entry name" value="PAS"/>
    <property type="match status" value="2"/>
</dbReference>
<dbReference type="Gene3D" id="1.10.287.130">
    <property type="match status" value="1"/>
</dbReference>
<dbReference type="CDD" id="cd00130">
    <property type="entry name" value="PAS"/>
    <property type="match status" value="2"/>
</dbReference>
<dbReference type="InterPro" id="IPR000014">
    <property type="entry name" value="PAS"/>
</dbReference>
<feature type="domain" description="PAS" evidence="8">
    <location>
        <begin position="137"/>
        <end position="179"/>
    </location>
</feature>
<dbReference type="PANTHER" id="PTHR43304:SF1">
    <property type="entry name" value="PAC DOMAIN-CONTAINING PROTEIN"/>
    <property type="match status" value="1"/>
</dbReference>
<keyword evidence="3" id="KW-0597">Phosphoprotein</keyword>
<dbReference type="SUPFAM" id="SSF55874">
    <property type="entry name" value="ATPase domain of HSP90 chaperone/DNA topoisomerase II/histidine kinase"/>
    <property type="match status" value="1"/>
</dbReference>
<feature type="coiled-coil region" evidence="6">
    <location>
        <begin position="650"/>
        <end position="686"/>
    </location>
</feature>
<dbReference type="AlphaFoldDB" id="A0A4Q0XDW8"/>
<dbReference type="InterPro" id="IPR036890">
    <property type="entry name" value="HATPase_C_sf"/>
</dbReference>
<dbReference type="RefSeq" id="WP_129018338.1">
    <property type="nucleotide sequence ID" value="NZ_SDDZ01000011.1"/>
</dbReference>
<evidence type="ECO:0000313" key="10">
    <source>
        <dbReference type="EMBL" id="RXJ45718.1"/>
    </source>
</evidence>
<evidence type="ECO:0000259" key="7">
    <source>
        <dbReference type="PROSITE" id="PS50109"/>
    </source>
</evidence>
<keyword evidence="5" id="KW-0418">Kinase</keyword>
<evidence type="ECO:0000259" key="8">
    <source>
        <dbReference type="PROSITE" id="PS50112"/>
    </source>
</evidence>
<dbReference type="GO" id="GO:0006355">
    <property type="term" value="P:regulation of DNA-templated transcription"/>
    <property type="evidence" value="ECO:0007669"/>
    <property type="project" value="InterPro"/>
</dbReference>
<evidence type="ECO:0000256" key="5">
    <source>
        <dbReference type="ARBA" id="ARBA00022777"/>
    </source>
</evidence>
<dbReference type="Proteomes" id="UP000289792">
    <property type="component" value="Unassembled WGS sequence"/>
</dbReference>
<dbReference type="PRINTS" id="PR00344">
    <property type="entry name" value="BCTRLSENSOR"/>
</dbReference>
<dbReference type="SMART" id="SM00086">
    <property type="entry name" value="PAC"/>
    <property type="match status" value="3"/>
</dbReference>
<dbReference type="InterPro" id="IPR001610">
    <property type="entry name" value="PAC"/>
</dbReference>
<dbReference type="InterPro" id="IPR003661">
    <property type="entry name" value="HisK_dim/P_dom"/>
</dbReference>
<keyword evidence="4" id="KW-0808">Transferase</keyword>
<feature type="domain" description="PAC" evidence="9">
    <location>
        <begin position="340"/>
        <end position="388"/>
    </location>
</feature>
<dbReference type="CDD" id="cd00082">
    <property type="entry name" value="HisKA"/>
    <property type="match status" value="1"/>
</dbReference>
<feature type="domain" description="PAC" evidence="9">
    <location>
        <begin position="598"/>
        <end position="650"/>
    </location>
</feature>
<comment type="catalytic activity">
    <reaction evidence="1">
        <text>ATP + protein L-histidine = ADP + protein N-phospho-L-histidine.</text>
        <dbReference type="EC" id="2.7.13.3"/>
    </reaction>
</comment>
<dbReference type="InterPro" id="IPR013767">
    <property type="entry name" value="PAS_fold"/>
</dbReference>
<feature type="coiled-coil region" evidence="6">
    <location>
        <begin position="247"/>
        <end position="274"/>
    </location>
</feature>
<evidence type="ECO:0000313" key="11">
    <source>
        <dbReference type="Proteomes" id="UP000289792"/>
    </source>
</evidence>
<dbReference type="NCBIfam" id="TIGR00229">
    <property type="entry name" value="sensory_box"/>
    <property type="match status" value="2"/>
</dbReference>
<dbReference type="InterPro" id="IPR052162">
    <property type="entry name" value="Sensor_kinase/Photoreceptor"/>
</dbReference>
<evidence type="ECO:0000256" key="1">
    <source>
        <dbReference type="ARBA" id="ARBA00000085"/>
    </source>
</evidence>
<sequence length="945" mass="107175">MMTKILILESATNDLNFICFELDRSGFNYTTINIKLIDEFENAVHNYNPDIILSGYSLMNDNGQEVLKICDRCYPLIPLILIADHIEIENCVALIKNGVSDIILKQNIASLGQKISTTLKTTRADTLPNQCEENLNDKSIYRSLIENSEDAILLTEKDGKILEANNSACQIFKMTEEEFYIFGRFSLVDHNDPSLLALIEERNLTGVAKDELTFNRKDGSSFTGEITSVVFKDIWGHEMTSIKIKDLTQYKKAEKQLAKTAAELQETVNSLNKIMNASMDLIFSVDADKKIVQINSACNSTTGYETQELVGKSYIDFIHNEDKEIIFNADQNVRNGNPIKTFEARVIHKNGTTIYILLSAQWDEDDKLIYCTAKDITEKTKLEKAYKVERERFLDLYNLAPACMGLLKGPNHIHELTNSLYLKFINKKDVIGKSILEVMPEMEDQGIIGLLDSVYNTGVPFIANEMLIQLDSNNNGLLVQTYMNFIYQAHRKSDGKIDGIFVFAIDVTEQVLSRIKIEESEKMYRQLISELPVAAYSCDADGKISFFNKAAAILWDTEPKIGEDSFCGFSKMLDEDGQTIPLHLSPMAISLNEGRIVSGRSGTVERASGERRYVLPHVVPYIDSSGKVTGAVNVVTDITEIKVAQIALELRNSELAFQNQEKEKRAAELSIANKELAYQNKEKENRANELVIANQELAFQNDEKEKRAKELILINIELHKSNKELDRFVYSISHDLRSPLTSVQGLVSIIEEESEEPSTLKHVEMIKNSINRLDEFVKKILIYSRNDRTDLELEIIPVKKTILNIIASLQNMKQAKDIHFEIEVQELSPFCTDKLRFNTIVENLISNAIKYHKPRSSDRFIKVKAVAHKEMMQLEIVDNGIGIPLMYKEKIFDMFFRISSKSEGSGIGLYIVKDTIEKLEGSIKVISQKQAGTTFEINLKNYKKC</sequence>
<dbReference type="InterPro" id="IPR036097">
    <property type="entry name" value="HisK_dim/P_sf"/>
</dbReference>
<dbReference type="EMBL" id="SDDZ01000011">
    <property type="protein sequence ID" value="RXJ45718.1"/>
    <property type="molecule type" value="Genomic_DNA"/>
</dbReference>
<dbReference type="SMART" id="SM00387">
    <property type="entry name" value="HATPase_c"/>
    <property type="match status" value="1"/>
</dbReference>
<accession>A0A4Q0XDW8</accession>
<dbReference type="OrthoDB" id="9811889at2"/>
<dbReference type="PANTHER" id="PTHR43304">
    <property type="entry name" value="PHYTOCHROME-LIKE PROTEIN CPH1"/>
    <property type="match status" value="1"/>
</dbReference>
<comment type="caution">
    <text evidence="10">The sequence shown here is derived from an EMBL/GenBank/DDBJ whole genome shotgun (WGS) entry which is preliminary data.</text>
</comment>
<evidence type="ECO:0000256" key="4">
    <source>
        <dbReference type="ARBA" id="ARBA00022679"/>
    </source>
</evidence>
<dbReference type="Pfam" id="PF00512">
    <property type="entry name" value="HisKA"/>
    <property type="match status" value="1"/>
</dbReference>
<evidence type="ECO:0000256" key="2">
    <source>
        <dbReference type="ARBA" id="ARBA00012438"/>
    </source>
</evidence>
<dbReference type="InterPro" id="IPR035965">
    <property type="entry name" value="PAS-like_dom_sf"/>
</dbReference>
<feature type="domain" description="PAS" evidence="8">
    <location>
        <begin position="267"/>
        <end position="337"/>
    </location>
</feature>
<evidence type="ECO:0000259" key="9">
    <source>
        <dbReference type="PROSITE" id="PS50113"/>
    </source>
</evidence>
<dbReference type="InterPro" id="IPR005467">
    <property type="entry name" value="His_kinase_dom"/>
</dbReference>
<feature type="domain" description="Histidine kinase" evidence="7">
    <location>
        <begin position="731"/>
        <end position="943"/>
    </location>
</feature>
<dbReference type="Gene3D" id="3.30.450.20">
    <property type="entry name" value="PAS domain"/>
    <property type="match status" value="4"/>
</dbReference>
<evidence type="ECO:0000256" key="3">
    <source>
        <dbReference type="ARBA" id="ARBA00022553"/>
    </source>
</evidence>
<dbReference type="Pfam" id="PF13426">
    <property type="entry name" value="PAS_9"/>
    <property type="match status" value="2"/>
</dbReference>
<dbReference type="InterPro" id="IPR004358">
    <property type="entry name" value="Sig_transdc_His_kin-like_C"/>
</dbReference>
<dbReference type="Pfam" id="PF02518">
    <property type="entry name" value="HATPase_c"/>
    <property type="match status" value="1"/>
</dbReference>
<dbReference type="PROSITE" id="PS50113">
    <property type="entry name" value="PAC"/>
    <property type="match status" value="2"/>
</dbReference>
<keyword evidence="6" id="KW-0175">Coiled coil</keyword>
<reference evidence="10 11" key="1">
    <citation type="submission" date="2019-01" db="EMBL/GenBank/DDBJ databases">
        <title>Genome sequence of the Antarctic species Gelidibacter gilvus ACAM 158(T).</title>
        <authorList>
            <person name="Bowman J.P."/>
        </authorList>
    </citation>
    <scope>NUCLEOTIDE SEQUENCE [LARGE SCALE GENOMIC DNA]</scope>
    <source>
        <strain evidence="10 11">IC158</strain>
    </source>
</reference>
<protein>
    <recommendedName>
        <fullName evidence="2">histidine kinase</fullName>
        <ecNumber evidence="2">2.7.13.3</ecNumber>
    </recommendedName>
</protein>
<dbReference type="SUPFAM" id="SSF55785">
    <property type="entry name" value="PYP-like sensor domain (PAS domain)"/>
    <property type="match status" value="4"/>
</dbReference>
<dbReference type="InterPro" id="IPR000700">
    <property type="entry name" value="PAS-assoc_C"/>
</dbReference>
<dbReference type="Pfam" id="PF00989">
    <property type="entry name" value="PAS"/>
    <property type="match status" value="1"/>
</dbReference>
<dbReference type="Gene3D" id="3.40.50.2300">
    <property type="match status" value="1"/>
</dbReference>
<dbReference type="SMART" id="SM00091">
    <property type="entry name" value="PAS"/>
    <property type="match status" value="3"/>
</dbReference>
<evidence type="ECO:0000256" key="6">
    <source>
        <dbReference type="SAM" id="Coils"/>
    </source>
</evidence>
<proteinExistence type="predicted"/>
<dbReference type="SMART" id="SM00388">
    <property type="entry name" value="HisKA"/>
    <property type="match status" value="1"/>
</dbReference>
<gene>
    <name evidence="10" type="ORF">ESZ48_15090</name>
</gene>
<dbReference type="GO" id="GO:0000155">
    <property type="term" value="F:phosphorelay sensor kinase activity"/>
    <property type="evidence" value="ECO:0007669"/>
    <property type="project" value="InterPro"/>
</dbReference>
<dbReference type="Gene3D" id="3.30.565.10">
    <property type="entry name" value="Histidine kinase-like ATPase, C-terminal domain"/>
    <property type="match status" value="1"/>
</dbReference>
<dbReference type="PROSITE" id="PS50109">
    <property type="entry name" value="HIS_KIN"/>
    <property type="match status" value="1"/>
</dbReference>
<dbReference type="SUPFAM" id="SSF47384">
    <property type="entry name" value="Homodimeric domain of signal transducing histidine kinase"/>
    <property type="match status" value="1"/>
</dbReference>
<dbReference type="EC" id="2.7.13.3" evidence="2"/>
<dbReference type="CDD" id="cd00075">
    <property type="entry name" value="HATPase"/>
    <property type="match status" value="1"/>
</dbReference>
<organism evidence="10 11">
    <name type="scientific">Gelidibacter gilvus</name>
    <dbReference type="NCBI Taxonomy" id="59602"/>
    <lineage>
        <taxon>Bacteria</taxon>
        <taxon>Pseudomonadati</taxon>
        <taxon>Bacteroidota</taxon>
        <taxon>Flavobacteriia</taxon>
        <taxon>Flavobacteriales</taxon>
        <taxon>Flavobacteriaceae</taxon>
        <taxon>Gelidibacter</taxon>
    </lineage>
</organism>
<dbReference type="SUPFAM" id="SSF52172">
    <property type="entry name" value="CheY-like"/>
    <property type="match status" value="1"/>
</dbReference>
<dbReference type="InterPro" id="IPR003594">
    <property type="entry name" value="HATPase_dom"/>
</dbReference>
<keyword evidence="11" id="KW-1185">Reference proteome</keyword>
<dbReference type="InterPro" id="IPR011006">
    <property type="entry name" value="CheY-like_superfamily"/>
</dbReference>